<comment type="caution">
    <text evidence="1">The sequence shown here is derived from an EMBL/GenBank/DDBJ whole genome shotgun (WGS) entry which is preliminary data.</text>
</comment>
<dbReference type="Proteomes" id="UP000055048">
    <property type="component" value="Unassembled WGS sequence"/>
</dbReference>
<reference evidence="1 2" key="1">
    <citation type="submission" date="2015-01" db="EMBL/GenBank/DDBJ databases">
        <title>Evolution of Trichinella species and genotypes.</title>
        <authorList>
            <person name="Korhonen P.K."/>
            <person name="Edoardo P."/>
            <person name="Giuseppe L.R."/>
            <person name="Gasser R.B."/>
        </authorList>
    </citation>
    <scope>NUCLEOTIDE SEQUENCE [LARGE SCALE GENOMIC DNA]</scope>
    <source>
        <strain evidence="1">ISS417</strain>
    </source>
</reference>
<name>A0A0V0TZ10_9BILA</name>
<sequence length="66" mass="7890">MICADENQFGIIRFEQIFHKVTYFNLANPLEKVMFRCIFSFSTDSNYVKIKKFARDYFSKFSSIIT</sequence>
<evidence type="ECO:0000313" key="2">
    <source>
        <dbReference type="Proteomes" id="UP000055048"/>
    </source>
</evidence>
<protein>
    <submittedName>
        <fullName evidence="1">Uncharacterized protein</fullName>
    </submittedName>
</protein>
<proteinExistence type="predicted"/>
<dbReference type="EMBL" id="JYDJ01000101">
    <property type="protein sequence ID" value="KRX44216.1"/>
    <property type="molecule type" value="Genomic_DNA"/>
</dbReference>
<accession>A0A0V0TZ10</accession>
<organism evidence="1 2">
    <name type="scientific">Trichinella murrelli</name>
    <dbReference type="NCBI Taxonomy" id="144512"/>
    <lineage>
        <taxon>Eukaryota</taxon>
        <taxon>Metazoa</taxon>
        <taxon>Ecdysozoa</taxon>
        <taxon>Nematoda</taxon>
        <taxon>Enoplea</taxon>
        <taxon>Dorylaimia</taxon>
        <taxon>Trichinellida</taxon>
        <taxon>Trichinellidae</taxon>
        <taxon>Trichinella</taxon>
    </lineage>
</organism>
<gene>
    <name evidence="1" type="ORF">T05_7065</name>
</gene>
<evidence type="ECO:0000313" key="1">
    <source>
        <dbReference type="EMBL" id="KRX44216.1"/>
    </source>
</evidence>
<keyword evidence="2" id="KW-1185">Reference proteome</keyword>
<dbReference type="AlphaFoldDB" id="A0A0V0TZ10"/>